<sequence length="121" mass="13489">MSLRIRIGDGVDSQDSEDIPVLTVALWNSGVEGIEPKSQRVFVVSFCEKKGREKHNRNYIRTRACDTGETNVINAIGEPEIIRGAKIQVFYNNVVYVMESNLSRKPTCDNVSNAPNNICTS</sequence>
<name>A0AAV7J3I4_COTGL</name>
<evidence type="ECO:0000313" key="1">
    <source>
        <dbReference type="EMBL" id="KAH0567440.1"/>
    </source>
</evidence>
<gene>
    <name evidence="1" type="ORF">KQX54_010006</name>
</gene>
<dbReference type="Proteomes" id="UP000826195">
    <property type="component" value="Unassembled WGS sequence"/>
</dbReference>
<organism evidence="1 2">
    <name type="scientific">Cotesia glomerata</name>
    <name type="common">Lepidopteran parasitic wasp</name>
    <name type="synonym">Apanteles glomeratus</name>
    <dbReference type="NCBI Taxonomy" id="32391"/>
    <lineage>
        <taxon>Eukaryota</taxon>
        <taxon>Metazoa</taxon>
        <taxon>Ecdysozoa</taxon>
        <taxon>Arthropoda</taxon>
        <taxon>Hexapoda</taxon>
        <taxon>Insecta</taxon>
        <taxon>Pterygota</taxon>
        <taxon>Neoptera</taxon>
        <taxon>Endopterygota</taxon>
        <taxon>Hymenoptera</taxon>
        <taxon>Apocrita</taxon>
        <taxon>Ichneumonoidea</taxon>
        <taxon>Braconidae</taxon>
        <taxon>Microgastrinae</taxon>
        <taxon>Cotesia</taxon>
    </lineage>
</organism>
<dbReference type="AlphaFoldDB" id="A0AAV7J3I4"/>
<comment type="caution">
    <text evidence="1">The sequence shown here is derived from an EMBL/GenBank/DDBJ whole genome shotgun (WGS) entry which is preliminary data.</text>
</comment>
<evidence type="ECO:0000313" key="2">
    <source>
        <dbReference type="Proteomes" id="UP000826195"/>
    </source>
</evidence>
<protein>
    <submittedName>
        <fullName evidence="1">Uncharacterized protein</fullName>
    </submittedName>
</protein>
<proteinExistence type="predicted"/>
<dbReference type="EMBL" id="JAHXZJ010000001">
    <property type="protein sequence ID" value="KAH0567440.1"/>
    <property type="molecule type" value="Genomic_DNA"/>
</dbReference>
<keyword evidence="2" id="KW-1185">Reference proteome</keyword>
<accession>A0AAV7J3I4</accession>
<reference evidence="1 2" key="1">
    <citation type="journal article" date="2021" name="J. Hered.">
        <title>A chromosome-level genome assembly of the parasitoid wasp, Cotesia glomerata (Hymenoptera: Braconidae).</title>
        <authorList>
            <person name="Pinto B.J."/>
            <person name="Weis J.J."/>
            <person name="Gamble T."/>
            <person name="Ode P.J."/>
            <person name="Paul R."/>
            <person name="Zaspel J.M."/>
        </authorList>
    </citation>
    <scope>NUCLEOTIDE SEQUENCE [LARGE SCALE GENOMIC DNA]</scope>
    <source>
        <strain evidence="1">CgM1</strain>
    </source>
</reference>